<sequence>MLNCLRSIDVHSRFGLPRIAFISFVTVVITFFVSFEMFHYYSDVPFTDQNFLLFIVLMLFLYPVHKLIHILTVLPYLKYLKAHKLIRQSWLPLYNIYLDRPIRKSYFCICLIMPLIVITIICILVARANPEYGHYFMFLLALNAGYSVMDILYLKVILSVRQGHYVEEHQNGFLLLVHNEHSKHINMS</sequence>
<evidence type="ECO:0000313" key="5">
    <source>
        <dbReference type="EMBL" id="REA80304.1"/>
    </source>
</evidence>
<evidence type="ECO:0000313" key="8">
    <source>
        <dbReference type="Proteomes" id="UP000595859"/>
    </source>
</evidence>
<accession>A0A166MIW7</accession>
<dbReference type="Pfam" id="PF11667">
    <property type="entry name" value="DUF3267"/>
    <property type="match status" value="1"/>
</dbReference>
<feature type="transmembrane region" description="Helical" evidence="1">
    <location>
        <begin position="132"/>
        <end position="154"/>
    </location>
</feature>
<feature type="transmembrane region" description="Helical" evidence="1">
    <location>
        <begin position="53"/>
        <end position="77"/>
    </location>
</feature>
<dbReference type="InterPro" id="IPR021683">
    <property type="entry name" value="DUF3267"/>
</dbReference>
<reference evidence="4 8" key="5">
    <citation type="submission" date="2020-12" db="EMBL/GenBank/DDBJ databases">
        <title>Whole genome sequencing and de novo assembly of Staphylococcus pseudintermedius: a novel pangenome approach to unravel pathogenesis of canine pyoderma.</title>
        <authorList>
            <person name="Ferrer L."/>
            <person name="Perez D."/>
            <person name="Fonticoba R."/>
            <person name="Vines J."/>
            <person name="Fabregas N."/>
            <person name="Madronero S."/>
            <person name="Meroni G."/>
            <person name="Martino P."/>
            <person name="Martinez S."/>
            <person name="Cusco A."/>
            <person name="Migura L."/>
            <person name="Francino O."/>
        </authorList>
    </citation>
    <scope>NUCLEOTIDE SEQUENCE [LARGE SCALE GENOMIC DNA]</scope>
    <source>
        <strain evidence="4 8">HSP080</strain>
    </source>
</reference>
<keyword evidence="1" id="KW-0812">Transmembrane</keyword>
<evidence type="ECO:0000256" key="1">
    <source>
        <dbReference type="SAM" id="Phobius"/>
    </source>
</evidence>
<dbReference type="EMBL" id="QEIT01000034">
    <property type="protein sequence ID" value="PWZ74633.1"/>
    <property type="molecule type" value="Genomic_DNA"/>
</dbReference>
<feature type="transmembrane region" description="Helical" evidence="1">
    <location>
        <begin position="21"/>
        <end position="41"/>
    </location>
</feature>
<proteinExistence type="predicted"/>
<dbReference type="eggNOG" id="ENOG502ZR52">
    <property type="taxonomic scope" value="Bacteria"/>
</dbReference>
<dbReference type="EMBL" id="CP066884">
    <property type="protein sequence ID" value="QQM98885.1"/>
    <property type="molecule type" value="Genomic_DNA"/>
</dbReference>
<evidence type="ECO:0000313" key="4">
    <source>
        <dbReference type="EMBL" id="QQM98885.1"/>
    </source>
</evidence>
<evidence type="ECO:0000313" key="2">
    <source>
        <dbReference type="EMBL" id="EGQ4385641.1"/>
    </source>
</evidence>
<reference evidence="3 6" key="1">
    <citation type="journal article" date="2018" name="Vet. Microbiol.">
        <title>Clonal diversity and geographic distribution of methicillin-resistant Staphylococcus pseudintermedius from Australian animals: Discovery of novel sequence types.</title>
        <authorList>
            <person name="Worthing K.A."/>
            <person name="Abraham S."/>
            <person name="Coombs G.W."/>
            <person name="Pang S."/>
            <person name="Saputra S."/>
            <person name="Jordan D."/>
            <person name="Trott D.J."/>
            <person name="Norris J.M."/>
        </authorList>
    </citation>
    <scope>NUCLEOTIDE SEQUENCE [LARGE SCALE GENOMIC DNA]</scope>
    <source>
        <strain evidence="3 6">ST525 1</strain>
    </source>
</reference>
<name>A0A166MIW7_STAPS</name>
<keyword evidence="9" id="KW-1185">Reference proteome</keyword>
<dbReference type="Proteomes" id="UP000246800">
    <property type="component" value="Unassembled WGS sequence"/>
</dbReference>
<keyword evidence="1" id="KW-1133">Transmembrane helix</keyword>
<reference evidence="2 9" key="4">
    <citation type="submission" date="2018-11" db="EMBL/GenBank/DDBJ databases">
        <authorList>
            <consortium name="Veterinary Laboratory Investigation and Response Network"/>
        </authorList>
    </citation>
    <scope>NUCLEOTIDE SEQUENCE [LARGE SCALE GENOMIC DNA]</scope>
    <source>
        <strain evidence="2 9">SPSE-18-VL-LA-PA-Ryan-0021</strain>
    </source>
</reference>
<protein>
    <submittedName>
        <fullName evidence="3">DUF3267 domain-containing protein</fullName>
    </submittedName>
</protein>
<dbReference type="OrthoDB" id="2360495at2"/>
<dbReference type="AlphaFoldDB" id="A0A166MIW7"/>
<dbReference type="EMBL" id="AAXKXX010000021">
    <property type="protein sequence ID" value="EGQ4385641.1"/>
    <property type="molecule type" value="Genomic_DNA"/>
</dbReference>
<dbReference type="RefSeq" id="WP_015729361.1">
    <property type="nucleotide sequence ID" value="NZ_AP019372.1"/>
</dbReference>
<evidence type="ECO:0000313" key="3">
    <source>
        <dbReference type="EMBL" id="PWZ74633.1"/>
    </source>
</evidence>
<evidence type="ECO:0000313" key="9">
    <source>
        <dbReference type="Proteomes" id="UP000600220"/>
    </source>
</evidence>
<evidence type="ECO:0000313" key="6">
    <source>
        <dbReference type="Proteomes" id="UP000246800"/>
    </source>
</evidence>
<reference evidence="5" key="2">
    <citation type="journal article" date="2018" name="Vet. Microbiol.">
        <title>Methicillin-resistant staphylococci amongst veterinary personnel, personnel-owned pets, patients and the hospital environment of two small animal veterinary hospitals.</title>
        <authorList>
            <person name="Worthing K.A."/>
            <person name="Brown J."/>
            <person name="Gerber L."/>
            <person name="Abraham S."/>
            <person name="Trott D."/>
            <person name="Norris J.M."/>
        </authorList>
    </citation>
    <scope>NUCLEOTIDE SEQUENCE</scope>
    <source>
        <strain evidence="5">ST496-2</strain>
    </source>
</reference>
<evidence type="ECO:0000313" key="7">
    <source>
        <dbReference type="Proteomes" id="UP000256409"/>
    </source>
</evidence>
<gene>
    <name evidence="3" type="ORF">DD902_07455</name>
    <name evidence="5" type="ORF">DV961_11975</name>
    <name evidence="2" type="ORF">EGV54_11275</name>
    <name evidence="4" type="ORF">JGZ15_04540</name>
</gene>
<dbReference type="Proteomes" id="UP000595859">
    <property type="component" value="Chromosome"/>
</dbReference>
<organism evidence="3 6">
    <name type="scientific">Staphylococcus pseudintermedius</name>
    <dbReference type="NCBI Taxonomy" id="283734"/>
    <lineage>
        <taxon>Bacteria</taxon>
        <taxon>Bacillati</taxon>
        <taxon>Bacillota</taxon>
        <taxon>Bacilli</taxon>
        <taxon>Bacillales</taxon>
        <taxon>Staphylococcaceae</taxon>
        <taxon>Staphylococcus</taxon>
        <taxon>Staphylococcus intermedius group</taxon>
    </lineage>
</organism>
<dbReference type="Proteomes" id="UP000600220">
    <property type="component" value="Unassembled WGS sequence"/>
</dbReference>
<dbReference type="Proteomes" id="UP000256409">
    <property type="component" value="Unassembled WGS sequence"/>
</dbReference>
<feature type="transmembrane region" description="Helical" evidence="1">
    <location>
        <begin position="106"/>
        <end position="126"/>
    </location>
</feature>
<keyword evidence="1" id="KW-0472">Membrane</keyword>
<dbReference type="EMBL" id="QQPC01000099">
    <property type="protein sequence ID" value="REA80304.1"/>
    <property type="molecule type" value="Genomic_DNA"/>
</dbReference>
<reference evidence="7" key="3">
    <citation type="journal article" date="2018" name="Vet. Microbiol.">
        <title>Molecular epidemiology of methicillin-resistant staphylococci amongst veterinary personnel, personnel-owned pets, patients and the hospital environment of two companion animal veterinary hospitals.</title>
        <authorList>
            <person name="Worthing K.A."/>
            <person name="Brown J."/>
            <person name="Gerber L."/>
            <person name="Abraham S."/>
            <person name="Trott D."/>
            <person name="Norris J.M."/>
        </authorList>
    </citation>
    <scope>NUCLEOTIDE SEQUENCE [LARGE SCALE GENOMIC DNA]</scope>
    <source>
        <strain evidence="7">ST496-2</strain>
    </source>
</reference>